<dbReference type="Proteomes" id="UP000216411">
    <property type="component" value="Unassembled WGS sequence"/>
</dbReference>
<proteinExistence type="predicted"/>
<name>A0A371JJ78_9FIRM</name>
<dbReference type="AlphaFoldDB" id="A0A371JJ78"/>
<comment type="caution">
    <text evidence="1">The sequence shown here is derived from an EMBL/GenBank/DDBJ whole genome shotgun (WGS) entry which is preliminary data.</text>
</comment>
<evidence type="ECO:0000313" key="2">
    <source>
        <dbReference type="Proteomes" id="UP000216411"/>
    </source>
</evidence>
<accession>A0A371JJ78</accession>
<protein>
    <submittedName>
        <fullName evidence="1">Uncharacterized protein</fullName>
    </submittedName>
</protein>
<reference evidence="1 2" key="1">
    <citation type="journal article" date="2017" name="Genome Announc.">
        <title>Draft Genome Sequence of a Sporulating and Motile Strain of Lachnotalea glycerini Isolated from Water in Quebec City, Canada.</title>
        <authorList>
            <person name="Maheux A.F."/>
            <person name="Boudreau D.K."/>
            <person name="Berube E."/>
            <person name="Boissinot M."/>
            <person name="Raymond F."/>
            <person name="Brodeur S."/>
            <person name="Corbeil J."/>
            <person name="Isabel S."/>
            <person name="Omar R.F."/>
            <person name="Bergeron M.G."/>
        </authorList>
    </citation>
    <scope>NUCLEOTIDE SEQUENCE [LARGE SCALE GENOMIC DNA]</scope>
    <source>
        <strain evidence="1 2">CCRI-19302</strain>
    </source>
</reference>
<evidence type="ECO:0000313" key="1">
    <source>
        <dbReference type="EMBL" id="RDY32778.1"/>
    </source>
</evidence>
<sequence length="196" mass="21103">MGNTSYCFSIAQLSYILNQLIGLYSGNTWSVFTTNVYTVTGVPSNLYTSSNATDAGLLILQNGTQYEAIPLNAICSIYVGDGTVYNDSIEYLDTPSPLPVGCDTNLLTAVQSYLPLLTDVLIMLGVSIQASGLVYKNEFGMLVLSDNDGNTPVFIVSNHIARITTDSLPSLNSRSSSTSKTKVSIKSLKSNKKLKF</sequence>
<organism evidence="1 2">
    <name type="scientific">Lachnotalea glycerini</name>
    <dbReference type="NCBI Taxonomy" id="1763509"/>
    <lineage>
        <taxon>Bacteria</taxon>
        <taxon>Bacillati</taxon>
        <taxon>Bacillota</taxon>
        <taxon>Clostridia</taxon>
        <taxon>Lachnospirales</taxon>
        <taxon>Lachnospiraceae</taxon>
        <taxon>Lachnotalea</taxon>
    </lineage>
</organism>
<dbReference type="EMBL" id="NOKA02000002">
    <property type="protein sequence ID" value="RDY32778.1"/>
    <property type="molecule type" value="Genomic_DNA"/>
</dbReference>
<keyword evidence="2" id="KW-1185">Reference proteome</keyword>
<dbReference type="OrthoDB" id="1917787at2"/>
<gene>
    <name evidence="1" type="ORF">CG710_002260</name>
</gene>